<sequence length="128" mass="13486">MKMLLATTLAALTLAGAAVADPILGTWKTQPDDGSFAHIEMAPCGAAICGKIARTFNGEGEYSSPNIGKTLVIDMVAQGDGYYTGEVWRPSNDKIYTGKMDLNGNSLALRGCVAGGLICSKQTWTRVN</sequence>
<name>A0ABQ0AKH8_9RHOB</name>
<evidence type="ECO:0000313" key="4">
    <source>
        <dbReference type="Proteomes" id="UP001441944"/>
    </source>
</evidence>
<proteinExistence type="predicted"/>
<evidence type="ECO:0000256" key="1">
    <source>
        <dbReference type="SAM" id="SignalP"/>
    </source>
</evidence>
<dbReference type="Pfam" id="PF09917">
    <property type="entry name" value="DUF2147"/>
    <property type="match status" value="1"/>
</dbReference>
<feature type="domain" description="DUF2147" evidence="2">
    <location>
        <begin position="25"/>
        <end position="126"/>
    </location>
</feature>
<dbReference type="InterPro" id="IPR019223">
    <property type="entry name" value="DUF2147"/>
</dbReference>
<evidence type="ECO:0000259" key="2">
    <source>
        <dbReference type="Pfam" id="PF09917"/>
    </source>
</evidence>
<feature type="signal peptide" evidence="1">
    <location>
        <begin position="1"/>
        <end position="20"/>
    </location>
</feature>
<gene>
    <name evidence="3" type="ORF">NBRC116598_18210</name>
</gene>
<keyword evidence="1" id="KW-0732">Signal</keyword>
<dbReference type="Gene3D" id="2.40.128.520">
    <property type="match status" value="1"/>
</dbReference>
<keyword evidence="4" id="KW-1185">Reference proteome</keyword>
<comment type="caution">
    <text evidence="3">The sequence shown here is derived from an EMBL/GenBank/DDBJ whole genome shotgun (WGS) entry which is preliminary data.</text>
</comment>
<evidence type="ECO:0000313" key="3">
    <source>
        <dbReference type="EMBL" id="GAA6196377.1"/>
    </source>
</evidence>
<organism evidence="3 4">
    <name type="scientific">Pseudophaeobacter arcticus</name>
    <dbReference type="NCBI Taxonomy" id="385492"/>
    <lineage>
        <taxon>Bacteria</taxon>
        <taxon>Pseudomonadati</taxon>
        <taxon>Pseudomonadota</taxon>
        <taxon>Alphaproteobacteria</taxon>
        <taxon>Rhodobacterales</taxon>
        <taxon>Paracoccaceae</taxon>
        <taxon>Pseudophaeobacter</taxon>
    </lineage>
</organism>
<dbReference type="PANTHER" id="PTHR36919">
    <property type="entry name" value="BLR1215 PROTEIN"/>
    <property type="match status" value="1"/>
</dbReference>
<dbReference type="EMBL" id="BAABWU010000006">
    <property type="protein sequence ID" value="GAA6196377.1"/>
    <property type="molecule type" value="Genomic_DNA"/>
</dbReference>
<dbReference type="PANTHER" id="PTHR36919:SF2">
    <property type="entry name" value="BLL6627 PROTEIN"/>
    <property type="match status" value="1"/>
</dbReference>
<protein>
    <submittedName>
        <fullName evidence="3">DUF2147 domain-containing protein</fullName>
    </submittedName>
</protein>
<reference evidence="3 4" key="1">
    <citation type="submission" date="2024-04" db="EMBL/GenBank/DDBJ databases">
        <title>Draft genome sequence of Pseudophaeobacter arcticus NBRC 116598.</title>
        <authorList>
            <person name="Miyakawa T."/>
            <person name="Kusuya Y."/>
            <person name="Miura T."/>
        </authorList>
    </citation>
    <scope>NUCLEOTIDE SEQUENCE [LARGE SCALE GENOMIC DNA]</scope>
    <source>
        <strain evidence="3 4">SU-CL00105</strain>
    </source>
</reference>
<dbReference type="RefSeq" id="WP_353399144.1">
    <property type="nucleotide sequence ID" value="NZ_BAABWU010000006.1"/>
</dbReference>
<accession>A0ABQ0AKH8</accession>
<dbReference type="Proteomes" id="UP001441944">
    <property type="component" value="Unassembled WGS sequence"/>
</dbReference>
<feature type="chain" id="PRO_5046535704" evidence="1">
    <location>
        <begin position="21"/>
        <end position="128"/>
    </location>
</feature>